<accession>L0G4J4</accession>
<dbReference type="STRING" id="926556.Echvi_4031"/>
<dbReference type="Gene3D" id="3.90.1510.10">
    <property type="entry name" value="Glycerate kinase, domain 2"/>
    <property type="match status" value="1"/>
</dbReference>
<proteinExistence type="inferred from homology"/>
<dbReference type="InterPro" id="IPR036129">
    <property type="entry name" value="Glycerate_kinase_sf"/>
</dbReference>
<dbReference type="KEGG" id="evi:Echvi_4031"/>
<name>L0G4J4_ECHVK</name>
<evidence type="ECO:0000256" key="4">
    <source>
        <dbReference type="PIRNR" id="PIRNR006078"/>
    </source>
</evidence>
<organism evidence="5 6">
    <name type="scientific">Echinicola vietnamensis (strain DSM 17526 / LMG 23754 / KMM 6221)</name>
    <dbReference type="NCBI Taxonomy" id="926556"/>
    <lineage>
        <taxon>Bacteria</taxon>
        <taxon>Pseudomonadati</taxon>
        <taxon>Bacteroidota</taxon>
        <taxon>Cytophagia</taxon>
        <taxon>Cytophagales</taxon>
        <taxon>Cyclobacteriaceae</taxon>
        <taxon>Echinicola</taxon>
    </lineage>
</organism>
<dbReference type="NCBIfam" id="TIGR00045">
    <property type="entry name" value="glycerate kinase"/>
    <property type="match status" value="1"/>
</dbReference>
<dbReference type="PANTHER" id="PTHR21599">
    <property type="entry name" value="GLYCERATE KINASE"/>
    <property type="match status" value="1"/>
</dbReference>
<evidence type="ECO:0000256" key="3">
    <source>
        <dbReference type="ARBA" id="ARBA00022777"/>
    </source>
</evidence>
<dbReference type="RefSeq" id="WP_015267775.1">
    <property type="nucleotide sequence ID" value="NC_019904.1"/>
</dbReference>
<dbReference type="InterPro" id="IPR004381">
    <property type="entry name" value="Glycerate_kinase"/>
</dbReference>
<dbReference type="HOGENOM" id="CLU_028255_0_0_10"/>
<evidence type="ECO:0000313" key="6">
    <source>
        <dbReference type="Proteomes" id="UP000010796"/>
    </source>
</evidence>
<dbReference type="InterPro" id="IPR018193">
    <property type="entry name" value="Glyc_kinase_flavodox-like_fold"/>
</dbReference>
<keyword evidence="6" id="KW-1185">Reference proteome</keyword>
<dbReference type="eggNOG" id="COG1929">
    <property type="taxonomic scope" value="Bacteria"/>
</dbReference>
<keyword evidence="2 4" id="KW-0808">Transferase</keyword>
<dbReference type="Pfam" id="PF02595">
    <property type="entry name" value="Gly_kinase"/>
    <property type="match status" value="1"/>
</dbReference>
<dbReference type="PIRSF" id="PIRSF006078">
    <property type="entry name" value="GlxK"/>
    <property type="match status" value="1"/>
</dbReference>
<evidence type="ECO:0000313" key="5">
    <source>
        <dbReference type="EMBL" id="AGA80238.1"/>
    </source>
</evidence>
<dbReference type="InterPro" id="IPR018197">
    <property type="entry name" value="Glycerate_kinase_RE-like"/>
</dbReference>
<dbReference type="EMBL" id="CP003346">
    <property type="protein sequence ID" value="AGA80238.1"/>
    <property type="molecule type" value="Genomic_DNA"/>
</dbReference>
<dbReference type="GO" id="GO:0031388">
    <property type="term" value="P:organic acid phosphorylation"/>
    <property type="evidence" value="ECO:0007669"/>
    <property type="project" value="UniProtKB-UniRule"/>
</dbReference>
<dbReference type="GO" id="GO:0008887">
    <property type="term" value="F:glycerate kinase activity"/>
    <property type="evidence" value="ECO:0007669"/>
    <property type="project" value="UniProtKB-UniRule"/>
</dbReference>
<keyword evidence="3 4" id="KW-0418">Kinase</keyword>
<dbReference type="OrthoDB" id="9774290at2"/>
<dbReference type="AlphaFoldDB" id="L0G4J4"/>
<sequence>MNILIAPNAFKGTIPADRAAALIEEVLRQYLSHAEYQRCPIADGGDGTCFLLGNQLKLNKIEAVGLNAIGLTEQGLIFLNESRKEAWIDVSTLSGLAGLPPFGVNAQLTSTFGTGQLIMEAIRRGAEHIILGLGGSATVDMGTGILRALGYLFLDKNGREIPMFSPGFLERIAHIQRPVAMNKVRFTCLCDVKNTFFGSQGAIPVFGPQKGLSEADQHVFESAAKGVFELLKAKGDGQLTDQPGFGAAGGIALGLSAFFSVKIEEGAHYFFEQVNMQEKVSWADWVITGEGKFDSQSAAGKGSYKLLGLANKHQKKTLLITSGGEKDGKEAGFDDVVQLPKLNMDDLDFKQKAAENLKSSLQFFLEKSNI</sequence>
<dbReference type="Proteomes" id="UP000010796">
    <property type="component" value="Chromosome"/>
</dbReference>
<dbReference type="PANTHER" id="PTHR21599:SF0">
    <property type="entry name" value="GLYCERATE KINASE"/>
    <property type="match status" value="1"/>
</dbReference>
<reference evidence="6" key="1">
    <citation type="submission" date="2012-02" db="EMBL/GenBank/DDBJ databases">
        <title>The complete genome of Echinicola vietnamensis DSM 17526.</title>
        <authorList>
            <person name="Lucas S."/>
            <person name="Copeland A."/>
            <person name="Lapidus A."/>
            <person name="Glavina del Rio T."/>
            <person name="Dalin E."/>
            <person name="Tice H."/>
            <person name="Bruce D."/>
            <person name="Goodwin L."/>
            <person name="Pitluck S."/>
            <person name="Peters L."/>
            <person name="Ovchinnikova G."/>
            <person name="Teshima H."/>
            <person name="Kyrpides N."/>
            <person name="Mavromatis K."/>
            <person name="Ivanova N."/>
            <person name="Brettin T."/>
            <person name="Detter J.C."/>
            <person name="Han C."/>
            <person name="Larimer F."/>
            <person name="Land M."/>
            <person name="Hauser L."/>
            <person name="Markowitz V."/>
            <person name="Cheng J.-F."/>
            <person name="Hugenholtz P."/>
            <person name="Woyke T."/>
            <person name="Wu D."/>
            <person name="Brambilla E."/>
            <person name="Klenk H.-P."/>
            <person name="Eisen J.A."/>
        </authorList>
    </citation>
    <scope>NUCLEOTIDE SEQUENCE [LARGE SCALE GENOMIC DNA]</scope>
    <source>
        <strain evidence="6">DSM 17526 / LMG 23754 / KMM 6221</strain>
    </source>
</reference>
<evidence type="ECO:0000256" key="2">
    <source>
        <dbReference type="ARBA" id="ARBA00022679"/>
    </source>
</evidence>
<protein>
    <submittedName>
        <fullName evidence="5">Glycerate kinase</fullName>
    </submittedName>
</protein>
<dbReference type="Gene3D" id="3.40.50.10350">
    <property type="entry name" value="Glycerate kinase, domain 1"/>
    <property type="match status" value="1"/>
</dbReference>
<evidence type="ECO:0000256" key="1">
    <source>
        <dbReference type="ARBA" id="ARBA00006284"/>
    </source>
</evidence>
<dbReference type="PATRIC" id="fig|926556.3.peg.4245"/>
<comment type="similarity">
    <text evidence="1 4">Belongs to the glycerate kinase type-1 family.</text>
</comment>
<dbReference type="SUPFAM" id="SSF110738">
    <property type="entry name" value="Glycerate kinase I"/>
    <property type="match status" value="1"/>
</dbReference>
<gene>
    <name evidence="5" type="ordered locus">Echvi_4031</name>
</gene>